<keyword evidence="2" id="KW-1133">Transmembrane helix</keyword>
<feature type="transmembrane region" description="Helical" evidence="2">
    <location>
        <begin position="122"/>
        <end position="142"/>
    </location>
</feature>
<dbReference type="AlphaFoldDB" id="A0A1U7I4A5"/>
<feature type="transmembrane region" description="Helical" evidence="2">
    <location>
        <begin position="57"/>
        <end position="76"/>
    </location>
</feature>
<dbReference type="InterPro" id="IPR024464">
    <property type="entry name" value="DUF2391"/>
</dbReference>
<feature type="transmembrane region" description="Helical" evidence="2">
    <location>
        <begin position="173"/>
        <end position="191"/>
    </location>
</feature>
<feature type="transmembrane region" description="Helical" evidence="2">
    <location>
        <begin position="88"/>
        <end position="110"/>
    </location>
</feature>
<name>A0A1U7I4A5_9CYAN</name>
<dbReference type="EMBL" id="MRCE01000056">
    <property type="protein sequence ID" value="OKH31003.1"/>
    <property type="molecule type" value="Genomic_DNA"/>
</dbReference>
<reference evidence="3 4" key="1">
    <citation type="submission" date="2016-11" db="EMBL/GenBank/DDBJ databases">
        <title>Draft Genome Sequences of Nine Cyanobacterial Strains from Diverse Habitats.</title>
        <authorList>
            <person name="Zhu T."/>
            <person name="Hou S."/>
            <person name="Lu X."/>
            <person name="Hess W.R."/>
        </authorList>
    </citation>
    <scope>NUCLEOTIDE SEQUENCE [LARGE SCALE GENOMIC DNA]</scope>
    <source>
        <strain evidence="3 4">IAM M-71</strain>
    </source>
</reference>
<dbReference type="STRING" id="454136.NIES2119_29865"/>
<sequence>MSSEASKNRHKTQKEMVRSLTKSSQEYFRGIVGGVMFSLPILYTMEVWWAGFSIDPLRMFLYVLATFSLLLGYNRYAGLRRNASQLEVVIDSVEEMGLGIIVAAAFLWLLGRITTEMTFNEVAGKVIVEAMTVAIGVSVGTAQLGDNNNSKPDTGMHGEENNPGVPSPAHKHIDFWAQVVIALCGAVLFAANVAPTEEVIVIATQITSERLLALAFVSIIFGGLILFYSNFMDAEKFTRSYSAFTIVSGTIVTYAIALFASAAILWFFGRFDGLPPIVNLAETVVLAFPATLGASAGRVLLQ</sequence>
<dbReference type="Proteomes" id="UP000185860">
    <property type="component" value="Unassembled WGS sequence"/>
</dbReference>
<gene>
    <name evidence="3" type="ORF">NIES2119_29865</name>
</gene>
<evidence type="ECO:0008006" key="5">
    <source>
        <dbReference type="Google" id="ProtNLM"/>
    </source>
</evidence>
<dbReference type="RefSeq" id="WP_073597128.1">
    <property type="nucleotide sequence ID" value="NZ_MRCE01000056.1"/>
</dbReference>
<protein>
    <recommendedName>
        <fullName evidence="5">TIGR02587 family membrane protein</fullName>
    </recommendedName>
</protein>
<evidence type="ECO:0000313" key="3">
    <source>
        <dbReference type="EMBL" id="OKH31003.1"/>
    </source>
</evidence>
<feature type="transmembrane region" description="Helical" evidence="2">
    <location>
        <begin position="27"/>
        <end position="45"/>
    </location>
</feature>
<comment type="caution">
    <text evidence="3">The sequence shown here is derived from an EMBL/GenBank/DDBJ whole genome shotgun (WGS) entry which is preliminary data.</text>
</comment>
<evidence type="ECO:0000313" key="4">
    <source>
        <dbReference type="Proteomes" id="UP000185860"/>
    </source>
</evidence>
<feature type="transmembrane region" description="Helical" evidence="2">
    <location>
        <begin position="211"/>
        <end position="231"/>
    </location>
</feature>
<keyword evidence="2" id="KW-0812">Transmembrane</keyword>
<proteinExistence type="predicted"/>
<dbReference type="Pfam" id="PF09622">
    <property type="entry name" value="DUF2391"/>
    <property type="match status" value="1"/>
</dbReference>
<organism evidence="3 4">
    <name type="scientific">[Phormidium ambiguum] IAM M-71</name>
    <dbReference type="NCBI Taxonomy" id="454136"/>
    <lineage>
        <taxon>Bacteria</taxon>
        <taxon>Bacillati</taxon>
        <taxon>Cyanobacteriota</taxon>
        <taxon>Cyanophyceae</taxon>
        <taxon>Oscillatoriophycideae</taxon>
        <taxon>Aerosakkonematales</taxon>
        <taxon>Aerosakkonemataceae</taxon>
        <taxon>Floridanema</taxon>
    </lineage>
</organism>
<accession>A0A1U7I4A5</accession>
<feature type="region of interest" description="Disordered" evidence="1">
    <location>
        <begin position="144"/>
        <end position="165"/>
    </location>
</feature>
<feature type="transmembrane region" description="Helical" evidence="2">
    <location>
        <begin position="243"/>
        <end position="268"/>
    </location>
</feature>
<dbReference type="NCBIfam" id="TIGR02587">
    <property type="entry name" value="TIGR02587 family membrane protein"/>
    <property type="match status" value="1"/>
</dbReference>
<evidence type="ECO:0000256" key="1">
    <source>
        <dbReference type="SAM" id="MobiDB-lite"/>
    </source>
</evidence>
<evidence type="ECO:0000256" key="2">
    <source>
        <dbReference type="SAM" id="Phobius"/>
    </source>
</evidence>
<keyword evidence="2" id="KW-0472">Membrane</keyword>
<dbReference type="OrthoDB" id="147125at2"/>
<dbReference type="InterPro" id="IPR013416">
    <property type="entry name" value="CHP02587_IM"/>
</dbReference>